<sequence length="198" mass="23312">MKITYFLFMLFLAFPAGVFAQNESQVTETGENGTIQEQFEYLKEISSNYQEYKVIKRAELDRLQATILDSTQRYQNEIQELNSALTETKNQITQLNGELSETKEELARAIEERDSFSIFGLLLHKQIYNNLVWGVILFLLLVLIVSFIQFKRGHKITAETQRTLEDLREEFEQHRRNTLERERKLNRQLVDALNNKDS</sequence>
<organism evidence="4 5">
    <name type="scientific">Cyclobacterium jeungdonense</name>
    <dbReference type="NCBI Taxonomy" id="708087"/>
    <lineage>
        <taxon>Bacteria</taxon>
        <taxon>Pseudomonadati</taxon>
        <taxon>Bacteroidota</taxon>
        <taxon>Cytophagia</taxon>
        <taxon>Cytophagales</taxon>
        <taxon>Cyclobacteriaceae</taxon>
        <taxon>Cyclobacterium</taxon>
    </lineage>
</organism>
<keyword evidence="3" id="KW-0732">Signal</keyword>
<keyword evidence="2" id="KW-0472">Membrane</keyword>
<accession>A0ABT8C0U8</accession>
<evidence type="ECO:0000313" key="5">
    <source>
        <dbReference type="Proteomes" id="UP001236663"/>
    </source>
</evidence>
<dbReference type="RefSeq" id="WP_163386869.1">
    <property type="nucleotide sequence ID" value="NZ_JAUFQS010000002.1"/>
</dbReference>
<keyword evidence="1" id="KW-0175">Coiled coil</keyword>
<keyword evidence="2" id="KW-0812">Transmembrane</keyword>
<feature type="transmembrane region" description="Helical" evidence="2">
    <location>
        <begin position="131"/>
        <end position="150"/>
    </location>
</feature>
<keyword evidence="2" id="KW-1133">Transmembrane helix</keyword>
<evidence type="ECO:0008006" key="6">
    <source>
        <dbReference type="Google" id="ProtNLM"/>
    </source>
</evidence>
<dbReference type="Proteomes" id="UP001236663">
    <property type="component" value="Unassembled WGS sequence"/>
</dbReference>
<evidence type="ECO:0000256" key="2">
    <source>
        <dbReference type="SAM" id="Phobius"/>
    </source>
</evidence>
<reference evidence="5" key="1">
    <citation type="journal article" date="2019" name="Int. J. Syst. Evol. Microbiol.">
        <title>The Global Catalogue of Microorganisms (GCM) 10K type strain sequencing project: providing services to taxonomists for standard genome sequencing and annotation.</title>
        <authorList>
            <consortium name="The Broad Institute Genomics Platform"/>
            <consortium name="The Broad Institute Genome Sequencing Center for Infectious Disease"/>
            <person name="Wu L."/>
            <person name="Ma J."/>
        </authorList>
    </citation>
    <scope>NUCLEOTIDE SEQUENCE [LARGE SCALE GENOMIC DNA]</scope>
    <source>
        <strain evidence="5">CECT 7706</strain>
    </source>
</reference>
<feature type="coiled-coil region" evidence="1">
    <location>
        <begin position="60"/>
        <end position="112"/>
    </location>
</feature>
<gene>
    <name evidence="4" type="ORF">QWZ15_01145</name>
</gene>
<evidence type="ECO:0000313" key="4">
    <source>
        <dbReference type="EMBL" id="MDN3686419.1"/>
    </source>
</evidence>
<feature type="coiled-coil region" evidence="1">
    <location>
        <begin position="157"/>
        <end position="196"/>
    </location>
</feature>
<comment type="caution">
    <text evidence="4">The sequence shown here is derived from an EMBL/GenBank/DDBJ whole genome shotgun (WGS) entry which is preliminary data.</text>
</comment>
<feature type="signal peptide" evidence="3">
    <location>
        <begin position="1"/>
        <end position="20"/>
    </location>
</feature>
<protein>
    <recommendedName>
        <fullName evidence="6">tRNA (Guanine-N1)-methyltransferase</fullName>
    </recommendedName>
</protein>
<dbReference type="SUPFAM" id="SSF58100">
    <property type="entry name" value="Bacterial hemolysins"/>
    <property type="match status" value="1"/>
</dbReference>
<proteinExistence type="predicted"/>
<name>A0ABT8C0U8_9BACT</name>
<keyword evidence="5" id="KW-1185">Reference proteome</keyword>
<evidence type="ECO:0000256" key="1">
    <source>
        <dbReference type="SAM" id="Coils"/>
    </source>
</evidence>
<evidence type="ECO:0000256" key="3">
    <source>
        <dbReference type="SAM" id="SignalP"/>
    </source>
</evidence>
<feature type="chain" id="PRO_5046589699" description="tRNA (Guanine-N1)-methyltransferase" evidence="3">
    <location>
        <begin position="21"/>
        <end position="198"/>
    </location>
</feature>
<dbReference type="EMBL" id="JAUFQS010000002">
    <property type="protein sequence ID" value="MDN3686419.1"/>
    <property type="molecule type" value="Genomic_DNA"/>
</dbReference>